<dbReference type="Pfam" id="PF14064">
    <property type="entry name" value="HmuY"/>
    <property type="match status" value="1"/>
</dbReference>
<gene>
    <name evidence="3" type="ORF">ENSA7_76590</name>
</gene>
<feature type="compositionally biased region" description="Acidic residues" evidence="1">
    <location>
        <begin position="23"/>
        <end position="61"/>
    </location>
</feature>
<sequence>MIILKQALITLIAVTTCLACESSGDEMSEETTGDADTSGDGDGDPTGDGDGDPAGDGDGDPGELICEDALILDLSLQEKVAEGAVSSTEDGDDWLSSVDASAGGTMAAAMNPWVYMRFGDAGLEKVEIDDYAALSSDAWDIAAKRFGIRANSGNSGPGMVGVAAAAGSYADVDVAPDPSSFAIEDFYTDDCVLIEDMSGLPGNPAYAMANWWGYAGCVTTSNQVFVLSLPDDRMVKLTVEAYYAEGQAACNENGTMGSGSAEMTWRWRFLE</sequence>
<organism evidence="3 4">
    <name type="scientific">Enhygromyxa salina</name>
    <dbReference type="NCBI Taxonomy" id="215803"/>
    <lineage>
        <taxon>Bacteria</taxon>
        <taxon>Pseudomonadati</taxon>
        <taxon>Myxococcota</taxon>
        <taxon>Polyangia</taxon>
        <taxon>Nannocystales</taxon>
        <taxon>Nannocystaceae</taxon>
        <taxon>Enhygromyxa</taxon>
    </lineage>
</organism>
<dbReference type="InterPro" id="IPR025921">
    <property type="entry name" value="HmuY"/>
</dbReference>
<reference evidence="3 4" key="1">
    <citation type="submission" date="2018-03" db="EMBL/GenBank/DDBJ databases">
        <title>Draft Genome Sequences of the Obligatory Marine Myxobacteria Enhygromyxa salina SWB007.</title>
        <authorList>
            <person name="Poehlein A."/>
            <person name="Moghaddam J.A."/>
            <person name="Harms H."/>
            <person name="Alanjari M."/>
            <person name="Koenig G.M."/>
            <person name="Daniel R."/>
            <person name="Schaeberle T.F."/>
        </authorList>
    </citation>
    <scope>NUCLEOTIDE SEQUENCE [LARGE SCALE GENOMIC DNA]</scope>
    <source>
        <strain evidence="3 4">SWB007</strain>
    </source>
</reference>
<evidence type="ECO:0000313" key="3">
    <source>
        <dbReference type="EMBL" id="PRP94836.1"/>
    </source>
</evidence>
<feature type="region of interest" description="Disordered" evidence="1">
    <location>
        <begin position="23"/>
        <end position="62"/>
    </location>
</feature>
<dbReference type="Proteomes" id="UP000238823">
    <property type="component" value="Unassembled WGS sequence"/>
</dbReference>
<protein>
    <submittedName>
        <fullName evidence="3">Uncharacterized protein</fullName>
    </submittedName>
</protein>
<dbReference type="RefSeq" id="WP_181234525.1">
    <property type="nucleotide sequence ID" value="NZ_PVNL01000139.1"/>
</dbReference>
<evidence type="ECO:0000256" key="1">
    <source>
        <dbReference type="SAM" id="MobiDB-lite"/>
    </source>
</evidence>
<dbReference type="CDD" id="cd12105">
    <property type="entry name" value="HmuY"/>
    <property type="match status" value="1"/>
</dbReference>
<accession>A0A2S9XPQ0</accession>
<dbReference type="EMBL" id="PVNL01000139">
    <property type="protein sequence ID" value="PRP94836.1"/>
    <property type="molecule type" value="Genomic_DNA"/>
</dbReference>
<feature type="chain" id="PRO_5015405745" evidence="2">
    <location>
        <begin position="20"/>
        <end position="271"/>
    </location>
</feature>
<name>A0A2S9XPQ0_9BACT</name>
<comment type="caution">
    <text evidence="3">The sequence shown here is derived from an EMBL/GenBank/DDBJ whole genome shotgun (WGS) entry which is preliminary data.</text>
</comment>
<dbReference type="AlphaFoldDB" id="A0A2S9XPQ0"/>
<feature type="signal peptide" evidence="2">
    <location>
        <begin position="1"/>
        <end position="19"/>
    </location>
</feature>
<evidence type="ECO:0000313" key="4">
    <source>
        <dbReference type="Proteomes" id="UP000238823"/>
    </source>
</evidence>
<evidence type="ECO:0000256" key="2">
    <source>
        <dbReference type="SAM" id="SignalP"/>
    </source>
</evidence>
<proteinExistence type="predicted"/>
<keyword evidence="2" id="KW-0732">Signal</keyword>